<evidence type="ECO:0000256" key="1">
    <source>
        <dbReference type="ARBA" id="ARBA00001947"/>
    </source>
</evidence>
<evidence type="ECO:0000256" key="3">
    <source>
        <dbReference type="ARBA" id="ARBA00022602"/>
    </source>
</evidence>
<evidence type="ECO:0000256" key="2">
    <source>
        <dbReference type="ARBA" id="ARBA00010497"/>
    </source>
</evidence>
<dbReference type="GO" id="GO:0004662">
    <property type="term" value="F:CAAX-protein geranylgeranyltransferase activity"/>
    <property type="evidence" value="ECO:0007669"/>
    <property type="project" value="TreeGrafter"/>
</dbReference>
<dbReference type="PANTHER" id="PTHR11774">
    <property type="entry name" value="GERANYLGERANYL TRANSFERASE TYPE BETA SUBUNIT"/>
    <property type="match status" value="1"/>
</dbReference>
<keyword evidence="5" id="KW-0479">Metal-binding</keyword>
<protein>
    <submittedName>
        <fullName evidence="9">Geranylgeranyl transferase type-1 subunit beta</fullName>
    </submittedName>
</protein>
<organism evidence="9 10">
    <name type="scientific">Lunasporangiospora selenospora</name>
    <dbReference type="NCBI Taxonomy" id="979761"/>
    <lineage>
        <taxon>Eukaryota</taxon>
        <taxon>Fungi</taxon>
        <taxon>Fungi incertae sedis</taxon>
        <taxon>Mucoromycota</taxon>
        <taxon>Mortierellomycotina</taxon>
        <taxon>Mortierellomycetes</taxon>
        <taxon>Mortierellales</taxon>
        <taxon>Mortierellaceae</taxon>
        <taxon>Lunasporangiospora</taxon>
    </lineage>
</organism>
<keyword evidence="6" id="KW-0677">Repeat</keyword>
<proteinExistence type="inferred from homology"/>
<dbReference type="Gene3D" id="1.50.10.20">
    <property type="match status" value="1"/>
</dbReference>
<dbReference type="PANTHER" id="PTHR11774:SF4">
    <property type="entry name" value="GERANYLGERANYL TRANSFERASE TYPE-1 SUBUNIT BETA"/>
    <property type="match status" value="1"/>
</dbReference>
<evidence type="ECO:0000259" key="8">
    <source>
        <dbReference type="Pfam" id="PF00432"/>
    </source>
</evidence>
<dbReference type="InterPro" id="IPR045089">
    <property type="entry name" value="PGGT1B-like"/>
</dbReference>
<sequence>MSEILAGFAGGSFSGLPFCQNEQAELSGTNSSSRLTIYDTAHITMTYAALVSLLILGDDLSRVAKEPIVRALKKLQQPNGCYIPCITDFEPDLRFLFCAAAISYILDDWSGMDREAAIRFIHECQTYEHAFSQSPRQEAHGGTTYCAVATLGLMGENACADQKTMTRDDDAGEDDNAFQKRKQAAGYFDKEGTKRWCLNRQTTGFQGRVNKPTDTCYSFWIGGALEIIGGMDLVNHECNRGFLLETQSKIIGGFSKWVDSSPEHRVQEGNLIEEKSRGGSDHHFLDII</sequence>
<comment type="caution">
    <text evidence="9">The sequence shown here is derived from an EMBL/GenBank/DDBJ whole genome shotgun (WGS) entry which is preliminary data.</text>
</comment>
<evidence type="ECO:0000256" key="6">
    <source>
        <dbReference type="ARBA" id="ARBA00022737"/>
    </source>
</evidence>
<evidence type="ECO:0000256" key="4">
    <source>
        <dbReference type="ARBA" id="ARBA00022679"/>
    </source>
</evidence>
<dbReference type="GO" id="GO:0046872">
    <property type="term" value="F:metal ion binding"/>
    <property type="evidence" value="ECO:0007669"/>
    <property type="project" value="UniProtKB-KW"/>
</dbReference>
<name>A0A9P6KI00_9FUNG</name>
<evidence type="ECO:0000313" key="9">
    <source>
        <dbReference type="EMBL" id="KAF9585447.1"/>
    </source>
</evidence>
<accession>A0A9P6KI00</accession>
<evidence type="ECO:0000313" key="10">
    <source>
        <dbReference type="Proteomes" id="UP000780801"/>
    </source>
</evidence>
<keyword evidence="3" id="KW-0637">Prenyltransferase</keyword>
<dbReference type="InterPro" id="IPR008930">
    <property type="entry name" value="Terpenoid_cyclase/PrenylTrfase"/>
</dbReference>
<evidence type="ECO:0000256" key="5">
    <source>
        <dbReference type="ARBA" id="ARBA00022723"/>
    </source>
</evidence>
<dbReference type="EMBL" id="JAABOA010000182">
    <property type="protein sequence ID" value="KAF9585447.1"/>
    <property type="molecule type" value="Genomic_DNA"/>
</dbReference>
<dbReference type="GO" id="GO:0005953">
    <property type="term" value="C:CAAX-protein geranylgeranyltransferase complex"/>
    <property type="evidence" value="ECO:0007669"/>
    <property type="project" value="TreeGrafter"/>
</dbReference>
<gene>
    <name evidence="9" type="primary">PGGT1B</name>
    <name evidence="9" type="ORF">BGW38_002361</name>
</gene>
<dbReference type="Pfam" id="PF00432">
    <property type="entry name" value="Prenyltrans"/>
    <property type="match status" value="1"/>
</dbReference>
<keyword evidence="7" id="KW-0862">Zinc</keyword>
<evidence type="ECO:0000256" key="7">
    <source>
        <dbReference type="ARBA" id="ARBA00022833"/>
    </source>
</evidence>
<dbReference type="OrthoDB" id="24893at2759"/>
<comment type="cofactor">
    <cofactor evidence="1">
        <name>Zn(2+)</name>
        <dbReference type="ChEBI" id="CHEBI:29105"/>
    </cofactor>
</comment>
<keyword evidence="4 9" id="KW-0808">Transferase</keyword>
<dbReference type="Proteomes" id="UP000780801">
    <property type="component" value="Unassembled WGS sequence"/>
</dbReference>
<dbReference type="InterPro" id="IPR001330">
    <property type="entry name" value="Prenyltrans"/>
</dbReference>
<reference evidence="9" key="1">
    <citation type="journal article" date="2020" name="Fungal Divers.">
        <title>Resolving the Mortierellaceae phylogeny through synthesis of multi-gene phylogenetics and phylogenomics.</title>
        <authorList>
            <person name="Vandepol N."/>
            <person name="Liber J."/>
            <person name="Desiro A."/>
            <person name="Na H."/>
            <person name="Kennedy M."/>
            <person name="Barry K."/>
            <person name="Grigoriev I.V."/>
            <person name="Miller A.N."/>
            <person name="O'Donnell K."/>
            <person name="Stajich J.E."/>
            <person name="Bonito G."/>
        </authorList>
    </citation>
    <scope>NUCLEOTIDE SEQUENCE</scope>
    <source>
        <strain evidence="9">KOD1015</strain>
    </source>
</reference>
<comment type="similarity">
    <text evidence="2">Belongs to the protein prenyltransferase subunit beta family.</text>
</comment>
<keyword evidence="10" id="KW-1185">Reference proteome</keyword>
<dbReference type="SUPFAM" id="SSF48239">
    <property type="entry name" value="Terpenoid cyclases/Protein prenyltransferases"/>
    <property type="match status" value="1"/>
</dbReference>
<feature type="domain" description="Prenyltransferase alpha-alpha toroid" evidence="8">
    <location>
        <begin position="17"/>
        <end position="262"/>
    </location>
</feature>
<dbReference type="AlphaFoldDB" id="A0A9P6KI00"/>